<dbReference type="Ensembl" id="ENSCSAVT00000005154.1">
    <property type="protein sequence ID" value="ENSCSAVP00000005083.1"/>
    <property type="gene ID" value="ENSCSAVG00000003038.1"/>
</dbReference>
<dbReference type="HOGENOM" id="CLU_2378058_0_0_1"/>
<feature type="region of interest" description="Disordered" evidence="1">
    <location>
        <begin position="66"/>
        <end position="85"/>
    </location>
</feature>
<evidence type="ECO:0000313" key="2">
    <source>
        <dbReference type="Ensembl" id="ENSCSAVP00000005083.1"/>
    </source>
</evidence>
<dbReference type="Proteomes" id="UP000007875">
    <property type="component" value="Unassembled WGS sequence"/>
</dbReference>
<reference evidence="3" key="1">
    <citation type="submission" date="2003-08" db="EMBL/GenBank/DDBJ databases">
        <authorList>
            <person name="Birren B."/>
            <person name="Nusbaum C."/>
            <person name="Abebe A."/>
            <person name="Abouelleil A."/>
            <person name="Adekoya E."/>
            <person name="Ait-zahra M."/>
            <person name="Allen N."/>
            <person name="Allen T."/>
            <person name="An P."/>
            <person name="Anderson M."/>
            <person name="Anderson S."/>
            <person name="Arachchi H."/>
            <person name="Armbruster J."/>
            <person name="Bachantsang P."/>
            <person name="Baldwin J."/>
            <person name="Barry A."/>
            <person name="Bayul T."/>
            <person name="Blitshsteyn B."/>
            <person name="Bloom T."/>
            <person name="Blye J."/>
            <person name="Boguslavskiy L."/>
            <person name="Borowsky M."/>
            <person name="Boukhgalter B."/>
            <person name="Brunache A."/>
            <person name="Butler J."/>
            <person name="Calixte N."/>
            <person name="Calvo S."/>
            <person name="Camarata J."/>
            <person name="Campo K."/>
            <person name="Chang J."/>
            <person name="Cheshatsang Y."/>
            <person name="Citroen M."/>
            <person name="Collymore A."/>
            <person name="Considine T."/>
            <person name="Cook A."/>
            <person name="Cooke P."/>
            <person name="Corum B."/>
            <person name="Cuomo C."/>
            <person name="David R."/>
            <person name="Dawoe T."/>
            <person name="Degray S."/>
            <person name="Dodge S."/>
            <person name="Dooley K."/>
            <person name="Dorje P."/>
            <person name="Dorjee K."/>
            <person name="Dorris L."/>
            <person name="Duffey N."/>
            <person name="Dupes A."/>
            <person name="Elkins T."/>
            <person name="Engels R."/>
            <person name="Erickson J."/>
            <person name="Farina A."/>
            <person name="Faro S."/>
            <person name="Ferreira P."/>
            <person name="Fischer H."/>
            <person name="Fitzgerald M."/>
            <person name="Foley K."/>
            <person name="Gage D."/>
            <person name="Galagan J."/>
            <person name="Gearin G."/>
            <person name="Gnerre S."/>
            <person name="Gnirke A."/>
            <person name="Goyette A."/>
            <person name="Graham J."/>
            <person name="Grandbois E."/>
            <person name="Gyaltsen K."/>
            <person name="Hafez N."/>
            <person name="Hagopian D."/>
            <person name="Hagos B."/>
            <person name="Hall J."/>
            <person name="Hatcher B."/>
            <person name="Heller A."/>
            <person name="Higgins H."/>
            <person name="Honan T."/>
            <person name="Horn A."/>
            <person name="Houde N."/>
            <person name="Hughes L."/>
            <person name="Hulme W."/>
            <person name="Husby E."/>
            <person name="Iliev I."/>
            <person name="Jaffe D."/>
            <person name="Jones C."/>
            <person name="Kamal M."/>
            <person name="Kamat A."/>
            <person name="Kamvysselis M."/>
            <person name="Karlsson E."/>
            <person name="Kells C."/>
            <person name="Kieu A."/>
            <person name="Kisner P."/>
            <person name="Kodira C."/>
            <person name="Kulbokas E."/>
            <person name="Labutti K."/>
            <person name="Lama D."/>
            <person name="Landers T."/>
            <person name="Leger J."/>
            <person name="Levine S."/>
            <person name="Lewis D."/>
            <person name="Lewis T."/>
            <person name="Lindblad-toh K."/>
            <person name="Liu X."/>
            <person name="Lokyitsang T."/>
            <person name="Lokyitsang Y."/>
            <person name="Lucien O."/>
            <person name="Lui A."/>
            <person name="Ma L.J."/>
            <person name="Mabbitt R."/>
            <person name="Macdonald J."/>
            <person name="Maclean C."/>
            <person name="Major J."/>
            <person name="Manning J."/>
            <person name="Marabella R."/>
            <person name="Maru K."/>
            <person name="Matthews C."/>
            <person name="Mauceli E."/>
            <person name="Mccarthy M."/>
            <person name="Mcdonough S."/>
            <person name="Mcghee T."/>
            <person name="Meldrim J."/>
            <person name="Meneus L."/>
            <person name="Mesirov J."/>
            <person name="Mihalev A."/>
            <person name="Mihova T."/>
            <person name="Mikkelsen T."/>
            <person name="Mlenga V."/>
            <person name="Moru K."/>
            <person name="Mozes J."/>
            <person name="Mulrain L."/>
            <person name="Munson G."/>
            <person name="Naylor J."/>
            <person name="Newes C."/>
            <person name="Nguyen C."/>
            <person name="Nguyen N."/>
            <person name="Nguyen T."/>
            <person name="Nicol R."/>
            <person name="Nielsen C."/>
            <person name="Nizzari M."/>
            <person name="Norbu C."/>
            <person name="Norbu N."/>
            <person name="O'donnell P."/>
            <person name="Okoawo O."/>
            <person name="O'leary S."/>
            <person name="Omotosho B."/>
            <person name="O'neill K."/>
            <person name="Osman S."/>
            <person name="Parker S."/>
            <person name="Perrin D."/>
            <person name="Phunkhang P."/>
            <person name="Piqani B."/>
            <person name="Purcell S."/>
            <person name="Rachupka T."/>
            <person name="Ramasamy U."/>
            <person name="Rameau R."/>
            <person name="Ray V."/>
            <person name="Raymond C."/>
            <person name="Retta R."/>
            <person name="Richardson S."/>
            <person name="Rise C."/>
            <person name="Rodriguez J."/>
            <person name="Rogers J."/>
            <person name="Rogov P."/>
            <person name="Rutman M."/>
            <person name="Schupbach R."/>
            <person name="Seaman C."/>
            <person name="Settipalli S."/>
            <person name="Sharpe T."/>
            <person name="Sheridan J."/>
            <person name="Sherpa N."/>
            <person name="Shi J."/>
            <person name="Smirnov S."/>
            <person name="Smith C."/>
            <person name="Sougnez C."/>
            <person name="Spencer B."/>
            <person name="Stalker J."/>
            <person name="Stange-thomann N."/>
            <person name="Stavropoulos S."/>
            <person name="Stetson K."/>
            <person name="Stone C."/>
            <person name="Stone S."/>
            <person name="Stubbs M."/>
            <person name="Talamas J."/>
            <person name="Tchuinga P."/>
            <person name="Tenzing P."/>
            <person name="Tesfaye S."/>
            <person name="Theodore J."/>
            <person name="Thoulutsang Y."/>
            <person name="Topham K."/>
            <person name="Towey S."/>
            <person name="Tsamla T."/>
            <person name="Tsomo N."/>
            <person name="Vallee D."/>
            <person name="Vassiliev H."/>
            <person name="Venkataraman V."/>
            <person name="Vinson J."/>
            <person name="Vo A."/>
            <person name="Wade C."/>
            <person name="Wang S."/>
            <person name="Wangchuk T."/>
            <person name="Wangdi T."/>
            <person name="Whittaker C."/>
            <person name="Wilkinson J."/>
            <person name="Wu Y."/>
            <person name="Wyman D."/>
            <person name="Yadav S."/>
            <person name="Yang S."/>
            <person name="Yang X."/>
            <person name="Yeager S."/>
            <person name="Yee E."/>
            <person name="Young G."/>
            <person name="Zainoun J."/>
            <person name="Zembeck L."/>
            <person name="Zimmer A."/>
            <person name="Zody M."/>
            <person name="Lander E."/>
        </authorList>
    </citation>
    <scope>NUCLEOTIDE SEQUENCE [LARGE SCALE GENOMIC DNA]</scope>
</reference>
<evidence type="ECO:0000313" key="3">
    <source>
        <dbReference type="Proteomes" id="UP000007875"/>
    </source>
</evidence>
<protein>
    <submittedName>
        <fullName evidence="2">Uncharacterized protein</fullName>
    </submittedName>
</protein>
<name>H2YID4_CIOSA</name>
<accession>H2YID4</accession>
<keyword evidence="3" id="KW-1185">Reference proteome</keyword>
<dbReference type="InParanoid" id="H2YID4"/>
<proteinExistence type="predicted"/>
<reference evidence="2" key="2">
    <citation type="submission" date="2025-08" db="UniProtKB">
        <authorList>
            <consortium name="Ensembl"/>
        </authorList>
    </citation>
    <scope>IDENTIFICATION</scope>
</reference>
<dbReference type="AlphaFoldDB" id="H2YID4"/>
<organism evidence="2 3">
    <name type="scientific">Ciona savignyi</name>
    <name type="common">Pacific transparent sea squirt</name>
    <dbReference type="NCBI Taxonomy" id="51511"/>
    <lineage>
        <taxon>Eukaryota</taxon>
        <taxon>Metazoa</taxon>
        <taxon>Chordata</taxon>
        <taxon>Tunicata</taxon>
        <taxon>Ascidiacea</taxon>
        <taxon>Phlebobranchia</taxon>
        <taxon>Cionidae</taxon>
        <taxon>Ciona</taxon>
    </lineage>
</organism>
<sequence length="95" mass="11000">MNVKNVARNLLRSSLIHWNSHRLGSAYRIGVKGKFEPNDHENQNDEKIYRAKVEHAVLSKAKPPLQPFEHLPKYQPPPLPNDQFLGREIPKYGSF</sequence>
<reference evidence="2" key="3">
    <citation type="submission" date="2025-09" db="UniProtKB">
        <authorList>
            <consortium name="Ensembl"/>
        </authorList>
    </citation>
    <scope>IDENTIFICATION</scope>
</reference>
<evidence type="ECO:0000256" key="1">
    <source>
        <dbReference type="SAM" id="MobiDB-lite"/>
    </source>
</evidence>